<dbReference type="EMBL" id="CP108253">
    <property type="protein sequence ID" value="WTU45219.1"/>
    <property type="molecule type" value="Genomic_DNA"/>
</dbReference>
<protein>
    <recommendedName>
        <fullName evidence="4">MFS transporter</fullName>
    </recommendedName>
</protein>
<reference evidence="2" key="1">
    <citation type="submission" date="2022-10" db="EMBL/GenBank/DDBJ databases">
        <title>The complete genomes of actinobacterial strains from the NBC collection.</title>
        <authorList>
            <person name="Joergensen T.S."/>
            <person name="Alvarez Arevalo M."/>
            <person name="Sterndorff E.B."/>
            <person name="Faurdal D."/>
            <person name="Vuksanovic O."/>
            <person name="Mourched A.-S."/>
            <person name="Charusanti P."/>
            <person name="Shaw S."/>
            <person name="Blin K."/>
            <person name="Weber T."/>
        </authorList>
    </citation>
    <scope>NUCLEOTIDE SEQUENCE</scope>
    <source>
        <strain evidence="2">NBC_00060</strain>
    </source>
</reference>
<accession>A0AAU2GTU3</accession>
<dbReference type="AlphaFoldDB" id="A0AAU2GTU3"/>
<organism evidence="2">
    <name type="scientific">Streptomyces sp. NBC_00060</name>
    <dbReference type="NCBI Taxonomy" id="2975636"/>
    <lineage>
        <taxon>Bacteria</taxon>
        <taxon>Bacillati</taxon>
        <taxon>Actinomycetota</taxon>
        <taxon>Actinomycetes</taxon>
        <taxon>Kitasatosporales</taxon>
        <taxon>Streptomycetaceae</taxon>
        <taxon>Streptomyces</taxon>
    </lineage>
</organism>
<keyword evidence="1" id="KW-0472">Membrane</keyword>
<dbReference type="EMBL" id="CP108253">
    <property type="protein sequence ID" value="WTU38139.1"/>
    <property type="molecule type" value="Genomic_DNA"/>
</dbReference>
<name>A0AAU2GTU3_9ACTN</name>
<evidence type="ECO:0000313" key="2">
    <source>
        <dbReference type="EMBL" id="WTU38139.1"/>
    </source>
</evidence>
<keyword evidence="1" id="KW-0812">Transmembrane</keyword>
<keyword evidence="1" id="KW-1133">Transmembrane helix</keyword>
<sequence length="60" mass="5830">MILGLGLPTVAAWADGSHFPSASSAFGFFGGAAVGVLVGAAVVIPLTARWASGEDPGTEA</sequence>
<feature type="transmembrane region" description="Helical" evidence="1">
    <location>
        <begin position="24"/>
        <end position="44"/>
    </location>
</feature>
<evidence type="ECO:0000313" key="3">
    <source>
        <dbReference type="EMBL" id="WTU45219.1"/>
    </source>
</evidence>
<evidence type="ECO:0008006" key="4">
    <source>
        <dbReference type="Google" id="ProtNLM"/>
    </source>
</evidence>
<evidence type="ECO:0000256" key="1">
    <source>
        <dbReference type="SAM" id="Phobius"/>
    </source>
</evidence>
<proteinExistence type="predicted"/>
<gene>
    <name evidence="2" type="ORF">OHV25_00320</name>
    <name evidence="3" type="ORF">OHV25_39520</name>
</gene>